<feature type="binding site" evidence="7">
    <location>
        <position position="81"/>
    </location>
    <ligand>
        <name>Zn(2+)</name>
        <dbReference type="ChEBI" id="CHEBI:29105"/>
    </ligand>
</feature>
<evidence type="ECO:0000256" key="5">
    <source>
        <dbReference type="ARBA" id="ARBA00023125"/>
    </source>
</evidence>
<evidence type="ECO:0000256" key="8">
    <source>
        <dbReference type="PIRSR" id="PIRSR602481-2"/>
    </source>
</evidence>
<dbReference type="eggNOG" id="COG0735">
    <property type="taxonomic scope" value="Bacteria"/>
</dbReference>
<reference evidence="9" key="1">
    <citation type="submission" date="2006-06" db="EMBL/GenBank/DDBJ databases">
        <title>Complete sequence of Trichodesmium erythraeum IMS101.</title>
        <authorList>
            <consortium name="US DOE Joint Genome Institute"/>
            <person name="Copeland A."/>
            <person name="Lucas S."/>
            <person name="Lapidus A."/>
            <person name="Barry K."/>
            <person name="Detter J.C."/>
            <person name="Glavina del Rio T."/>
            <person name="Hammon N."/>
            <person name="Israni S."/>
            <person name="Dalin E."/>
            <person name="Tice H."/>
            <person name="Pitluck S."/>
            <person name="Kiss H."/>
            <person name="Munk A.C."/>
            <person name="Brettin T."/>
            <person name="Bruce D."/>
            <person name="Han C."/>
            <person name="Tapia R."/>
            <person name="Gilna P."/>
            <person name="Schmutz J."/>
            <person name="Larimer F."/>
            <person name="Land M."/>
            <person name="Hauser L."/>
            <person name="Kyrpides N."/>
            <person name="Kim E."/>
            <person name="Richardson P."/>
        </authorList>
    </citation>
    <scope>NUCLEOTIDE SEQUENCE [LARGE SCALE GENOMIC DNA]</scope>
    <source>
        <strain evidence="9">IMS101</strain>
    </source>
</reference>
<dbReference type="PANTHER" id="PTHR33202">
    <property type="entry name" value="ZINC UPTAKE REGULATION PROTEIN"/>
    <property type="match status" value="1"/>
</dbReference>
<dbReference type="EMBL" id="CP000393">
    <property type="protein sequence ID" value="ABG51206.1"/>
    <property type="molecule type" value="Genomic_DNA"/>
</dbReference>
<dbReference type="Pfam" id="PF01475">
    <property type="entry name" value="FUR"/>
    <property type="match status" value="1"/>
</dbReference>
<keyword evidence="4" id="KW-0805">Transcription regulation</keyword>
<comment type="cofactor">
    <cofactor evidence="7">
        <name>Zn(2+)</name>
        <dbReference type="ChEBI" id="CHEBI:29105"/>
    </cofactor>
    <text evidence="7">Binds 1 zinc ion per subunit.</text>
</comment>
<dbReference type="GO" id="GO:0045892">
    <property type="term" value="P:negative regulation of DNA-templated transcription"/>
    <property type="evidence" value="ECO:0007669"/>
    <property type="project" value="TreeGrafter"/>
</dbReference>
<dbReference type="InterPro" id="IPR043135">
    <property type="entry name" value="Fur_C"/>
</dbReference>
<dbReference type="KEGG" id="ter:Tery_1953"/>
<protein>
    <submittedName>
        <fullName evidence="9">Ferric uptake regulator, Fur family</fullName>
    </submittedName>
</protein>
<dbReference type="InterPro" id="IPR002481">
    <property type="entry name" value="FUR"/>
</dbReference>
<dbReference type="OrthoDB" id="8659436at2"/>
<keyword evidence="2" id="KW-0678">Repressor</keyword>
<proteinExistence type="inferred from homology"/>
<dbReference type="AlphaFoldDB" id="Q113W8"/>
<dbReference type="RefSeq" id="WP_011611579.1">
    <property type="nucleotide sequence ID" value="NC_008312.1"/>
</dbReference>
<dbReference type="Gene3D" id="1.10.10.10">
    <property type="entry name" value="Winged helix-like DNA-binding domain superfamily/Winged helix DNA-binding domain"/>
    <property type="match status" value="1"/>
</dbReference>
<organism evidence="9">
    <name type="scientific">Trichodesmium erythraeum (strain IMS101)</name>
    <dbReference type="NCBI Taxonomy" id="203124"/>
    <lineage>
        <taxon>Bacteria</taxon>
        <taxon>Bacillati</taxon>
        <taxon>Cyanobacteriota</taxon>
        <taxon>Cyanophyceae</taxon>
        <taxon>Oscillatoriophycideae</taxon>
        <taxon>Oscillatoriales</taxon>
        <taxon>Microcoleaceae</taxon>
        <taxon>Trichodesmium</taxon>
    </lineage>
</organism>
<evidence type="ECO:0000256" key="2">
    <source>
        <dbReference type="ARBA" id="ARBA00022491"/>
    </source>
</evidence>
<keyword evidence="6" id="KW-0804">Transcription</keyword>
<evidence type="ECO:0000256" key="7">
    <source>
        <dbReference type="PIRSR" id="PIRSR602481-1"/>
    </source>
</evidence>
<keyword evidence="7" id="KW-0479">Metal-binding</keyword>
<name>Q113W8_TRIEI</name>
<keyword evidence="3 7" id="KW-0862">Zinc</keyword>
<feature type="binding site" evidence="7">
    <location>
        <position position="121"/>
    </location>
    <ligand>
        <name>Zn(2+)</name>
        <dbReference type="ChEBI" id="CHEBI:29105"/>
    </ligand>
</feature>
<comment type="similarity">
    <text evidence="1">Belongs to the Fur family.</text>
</comment>
<feature type="binding site" evidence="7">
    <location>
        <position position="124"/>
    </location>
    <ligand>
        <name>Zn(2+)</name>
        <dbReference type="ChEBI" id="CHEBI:29105"/>
    </ligand>
</feature>
<dbReference type="GO" id="GO:1900376">
    <property type="term" value="P:regulation of secondary metabolite biosynthetic process"/>
    <property type="evidence" value="ECO:0007669"/>
    <property type="project" value="TreeGrafter"/>
</dbReference>
<dbReference type="GO" id="GO:0000976">
    <property type="term" value="F:transcription cis-regulatory region binding"/>
    <property type="evidence" value="ECO:0007669"/>
    <property type="project" value="TreeGrafter"/>
</dbReference>
<dbReference type="STRING" id="203124.Tery_1953"/>
<feature type="binding site" evidence="8">
    <location>
        <position position="113"/>
    </location>
    <ligand>
        <name>Fe cation</name>
        <dbReference type="ChEBI" id="CHEBI:24875"/>
    </ligand>
</feature>
<dbReference type="PANTHER" id="PTHR33202:SF19">
    <property type="entry name" value="FERRIC UPTAKE REGULATION PROTEIN"/>
    <property type="match status" value="1"/>
</dbReference>
<evidence type="ECO:0000313" key="9">
    <source>
        <dbReference type="EMBL" id="ABG51206.1"/>
    </source>
</evidence>
<dbReference type="GO" id="GO:0008270">
    <property type="term" value="F:zinc ion binding"/>
    <property type="evidence" value="ECO:0007669"/>
    <property type="project" value="TreeGrafter"/>
</dbReference>
<dbReference type="GO" id="GO:0003700">
    <property type="term" value="F:DNA-binding transcription factor activity"/>
    <property type="evidence" value="ECO:0007669"/>
    <property type="project" value="InterPro"/>
</dbReference>
<accession>Q113W8</accession>
<dbReference type="SUPFAM" id="SSF46785">
    <property type="entry name" value="Winged helix' DNA-binding domain"/>
    <property type="match status" value="1"/>
</dbReference>
<dbReference type="InterPro" id="IPR036390">
    <property type="entry name" value="WH_DNA-bd_sf"/>
</dbReference>
<keyword evidence="8" id="KW-0408">Iron</keyword>
<comment type="cofactor">
    <cofactor evidence="8">
        <name>Mn(2+)</name>
        <dbReference type="ChEBI" id="CHEBI:29035"/>
    </cofactor>
    <cofactor evidence="8">
        <name>Fe(2+)</name>
        <dbReference type="ChEBI" id="CHEBI:29033"/>
    </cofactor>
    <text evidence="8">Binds 1 Mn(2+) or Fe(2+) ion per subunit.</text>
</comment>
<evidence type="ECO:0000256" key="3">
    <source>
        <dbReference type="ARBA" id="ARBA00022833"/>
    </source>
</evidence>
<feature type="binding site" evidence="7">
    <location>
        <position position="84"/>
    </location>
    <ligand>
        <name>Zn(2+)</name>
        <dbReference type="ChEBI" id="CHEBI:29105"/>
    </ligand>
</feature>
<dbReference type="CDD" id="cd07153">
    <property type="entry name" value="Fur_like"/>
    <property type="match status" value="1"/>
</dbReference>
<dbReference type="Gene3D" id="3.30.1490.190">
    <property type="match status" value="1"/>
</dbReference>
<sequence>MKTKRTHSQERILKLLKNQKRSLSAQDIYLKLRRYDRPLGLATIYRSLDALKKEGVVIVRTLVNGESVYSCLQQDQYYLNCVKCGTSIPINKCPVYNLEDKLQQSYKFKIFYHTLEFFGLCERCTLTEDIS</sequence>
<evidence type="ECO:0000256" key="6">
    <source>
        <dbReference type="ARBA" id="ARBA00023163"/>
    </source>
</evidence>
<dbReference type="HOGENOM" id="CLU_096072_5_1_3"/>
<evidence type="ECO:0000256" key="1">
    <source>
        <dbReference type="ARBA" id="ARBA00007957"/>
    </source>
</evidence>
<gene>
    <name evidence="9" type="ordered locus">Tery_1953</name>
</gene>
<keyword evidence="5" id="KW-0238">DNA-binding</keyword>
<dbReference type="InterPro" id="IPR036388">
    <property type="entry name" value="WH-like_DNA-bd_sf"/>
</dbReference>
<evidence type="ECO:0000256" key="4">
    <source>
        <dbReference type="ARBA" id="ARBA00023015"/>
    </source>
</evidence>